<evidence type="ECO:0000313" key="5">
    <source>
        <dbReference type="EMBL" id="KAG0667981.1"/>
    </source>
</evidence>
<keyword evidence="2" id="KW-0378">Hydrolase</keyword>
<dbReference type="Proteomes" id="UP000750334">
    <property type="component" value="Unassembled WGS sequence"/>
</dbReference>
<proteinExistence type="inferred from homology"/>
<dbReference type="SUPFAM" id="SSF52768">
    <property type="entry name" value="Arginase/deacetylase"/>
    <property type="match status" value="1"/>
</dbReference>
<dbReference type="InterPro" id="IPR023696">
    <property type="entry name" value="Ureohydrolase_dom_sf"/>
</dbReference>
<dbReference type="OrthoDB" id="9992747at2759"/>
<keyword evidence="3" id="KW-0464">Manganese</keyword>
<evidence type="ECO:0000256" key="1">
    <source>
        <dbReference type="ARBA" id="ARBA00022723"/>
    </source>
</evidence>
<reference evidence="5 6" key="1">
    <citation type="submission" date="2020-11" db="EMBL/GenBank/DDBJ databases">
        <title>Kefir isolates.</title>
        <authorList>
            <person name="Marcisauskas S."/>
            <person name="Kim Y."/>
            <person name="Blasche S."/>
        </authorList>
    </citation>
    <scope>NUCLEOTIDE SEQUENCE [LARGE SCALE GENOMIC DNA]</scope>
    <source>
        <strain evidence="5 6">OG2</strain>
    </source>
</reference>
<dbReference type="PROSITE" id="PS51409">
    <property type="entry name" value="ARGINASE_2"/>
    <property type="match status" value="1"/>
</dbReference>
<comment type="caution">
    <text evidence="5">The sequence shown here is derived from an EMBL/GenBank/DDBJ whole genome shotgun (WGS) entry which is preliminary data.</text>
</comment>
<dbReference type="Gene3D" id="3.40.800.10">
    <property type="entry name" value="Ureohydrolase domain"/>
    <property type="match status" value="1"/>
</dbReference>
<evidence type="ECO:0000256" key="3">
    <source>
        <dbReference type="ARBA" id="ARBA00023211"/>
    </source>
</evidence>
<evidence type="ECO:0000313" key="6">
    <source>
        <dbReference type="Proteomes" id="UP000750334"/>
    </source>
</evidence>
<keyword evidence="6" id="KW-1185">Reference proteome</keyword>
<protein>
    <recommendedName>
        <fullName evidence="7">Arginase</fullName>
    </recommendedName>
</protein>
<dbReference type="AlphaFoldDB" id="A0A9P6WC60"/>
<dbReference type="InterPro" id="IPR006035">
    <property type="entry name" value="Ureohydrolase"/>
</dbReference>
<dbReference type="CDD" id="cd09999">
    <property type="entry name" value="Arginase-like_1"/>
    <property type="match status" value="1"/>
</dbReference>
<dbReference type="GO" id="GO:0030145">
    <property type="term" value="F:manganese ion binding"/>
    <property type="evidence" value="ECO:0007669"/>
    <property type="project" value="TreeGrafter"/>
</dbReference>
<dbReference type="Pfam" id="PF00491">
    <property type="entry name" value="Arginase"/>
    <property type="match status" value="1"/>
</dbReference>
<dbReference type="GO" id="GO:0005634">
    <property type="term" value="C:nucleus"/>
    <property type="evidence" value="ECO:0007669"/>
    <property type="project" value="TreeGrafter"/>
</dbReference>
<evidence type="ECO:0000256" key="2">
    <source>
        <dbReference type="ARBA" id="ARBA00022801"/>
    </source>
</evidence>
<dbReference type="GO" id="GO:0005829">
    <property type="term" value="C:cytosol"/>
    <property type="evidence" value="ECO:0007669"/>
    <property type="project" value="TreeGrafter"/>
</dbReference>
<dbReference type="EMBL" id="PUHR01000084">
    <property type="protein sequence ID" value="KAG0667981.1"/>
    <property type="molecule type" value="Genomic_DNA"/>
</dbReference>
<evidence type="ECO:0008006" key="7">
    <source>
        <dbReference type="Google" id="ProtNLM"/>
    </source>
</evidence>
<dbReference type="GO" id="GO:0004053">
    <property type="term" value="F:arginase activity"/>
    <property type="evidence" value="ECO:0007669"/>
    <property type="project" value="TreeGrafter"/>
</dbReference>
<accession>A0A9P6WC60</accession>
<keyword evidence="1" id="KW-0479">Metal-binding</keyword>
<name>A0A9P6WC60_MAUEX</name>
<comment type="similarity">
    <text evidence="4">Belongs to the arginase family.</text>
</comment>
<gene>
    <name evidence="5" type="ORF">C6P45_005165</name>
</gene>
<dbReference type="PANTHER" id="PTHR43782:SF3">
    <property type="entry name" value="ARGINASE"/>
    <property type="match status" value="1"/>
</dbReference>
<evidence type="ECO:0000256" key="4">
    <source>
        <dbReference type="PROSITE-ProRule" id="PRU00742"/>
    </source>
</evidence>
<organism evidence="5 6">
    <name type="scientific">Maudiozyma exigua</name>
    <name type="common">Yeast</name>
    <name type="synonym">Kazachstania exigua</name>
    <dbReference type="NCBI Taxonomy" id="34358"/>
    <lineage>
        <taxon>Eukaryota</taxon>
        <taxon>Fungi</taxon>
        <taxon>Dikarya</taxon>
        <taxon>Ascomycota</taxon>
        <taxon>Saccharomycotina</taxon>
        <taxon>Saccharomycetes</taxon>
        <taxon>Saccharomycetales</taxon>
        <taxon>Saccharomycetaceae</taxon>
        <taxon>Maudiozyma</taxon>
    </lineage>
</organism>
<dbReference type="PANTHER" id="PTHR43782">
    <property type="entry name" value="ARGINASE"/>
    <property type="match status" value="1"/>
</dbReference>
<sequence>MAKKITIIFSPYHVGERDLRVGDGPNRILTFGIVDVLEKLGYSVNIVEIPRVDEYEGEIGKSFEIINRTSTLVHNALQNDSFPLILAGNCMSSVGVACGLQEEHLGFIYFDAHDDLDSPDVNVNGYLDAMGLSMLNGESWKTYMSKVPFFKPHKYDKFVYCGLRDVNEVQRARVTRDHDMDIIWGNEKSKVDYIKSFENQLQAKDYSPALVHLDLDCLDEAYGKVNDFPSPGGLYENELLECIGMVPKYAEPKSLTICSFDPNCGGDGDKIAQIAVEAVKRFFTAMNKRKE</sequence>